<organism evidence="1 2">
    <name type="scientific">Phytophthora nicotianae</name>
    <name type="common">Potato buckeye rot agent</name>
    <name type="synonym">Phytophthora parasitica</name>
    <dbReference type="NCBI Taxonomy" id="4792"/>
    <lineage>
        <taxon>Eukaryota</taxon>
        <taxon>Sar</taxon>
        <taxon>Stramenopiles</taxon>
        <taxon>Oomycota</taxon>
        <taxon>Peronosporomycetes</taxon>
        <taxon>Peronosporales</taxon>
        <taxon>Peronosporaceae</taxon>
        <taxon>Phytophthora</taxon>
    </lineage>
</organism>
<proteinExistence type="predicted"/>
<evidence type="ECO:0000313" key="1">
    <source>
        <dbReference type="EMBL" id="KUF83335.1"/>
    </source>
</evidence>
<name>A0A0W8CGS7_PHYNI</name>
<sequence>MSANQPQAWSTRDDVMLQIAHAIIWQAQCSVYGGFVRDWLLLGNSANDIDVNICSPQMTVDNIAAILQGVLKQQPSLQLVLADKGAKGAAHCLQISAPFLKKAIEIDLVDPTKVHVTPPGVDTDVGNVMVSMDGLQKKYQYADGGHIPLEKAIRHALKKEFVFFYDTSKHDASVTRRLRKYLDRQWTCISPIAESCLSQLSNSQRSLIHPKSKYQIAWWMNASG</sequence>
<dbReference type="Proteomes" id="UP000052943">
    <property type="component" value="Unassembled WGS sequence"/>
</dbReference>
<protein>
    <submittedName>
        <fullName evidence="1">Uncharacterized protein</fullName>
    </submittedName>
</protein>
<dbReference type="EMBL" id="LNFO01003303">
    <property type="protein sequence ID" value="KUF83335.1"/>
    <property type="molecule type" value="Genomic_DNA"/>
</dbReference>
<evidence type="ECO:0000313" key="2">
    <source>
        <dbReference type="Proteomes" id="UP000052943"/>
    </source>
</evidence>
<dbReference type="AlphaFoldDB" id="A0A0W8CGS7"/>
<comment type="caution">
    <text evidence="1">The sequence shown here is derived from an EMBL/GenBank/DDBJ whole genome shotgun (WGS) entry which is preliminary data.</text>
</comment>
<accession>A0A0W8CGS7</accession>
<dbReference type="OrthoDB" id="6133115at2759"/>
<reference evidence="1 2" key="1">
    <citation type="submission" date="2015-11" db="EMBL/GenBank/DDBJ databases">
        <title>Genomes and virulence difference between two physiological races of Phytophthora nicotianae.</title>
        <authorList>
            <person name="Liu H."/>
            <person name="Ma X."/>
            <person name="Yu H."/>
            <person name="Fang D."/>
            <person name="Li Y."/>
            <person name="Wang X."/>
            <person name="Wang W."/>
            <person name="Dong Y."/>
            <person name="Xiao B."/>
        </authorList>
    </citation>
    <scope>NUCLEOTIDE SEQUENCE [LARGE SCALE GENOMIC DNA]</scope>
    <source>
        <strain evidence="2">race 0</strain>
    </source>
</reference>
<gene>
    <name evidence="1" type="ORF">AM587_10016099</name>
</gene>